<proteinExistence type="inferred from homology"/>
<evidence type="ECO:0000313" key="7">
    <source>
        <dbReference type="Proteomes" id="UP001448207"/>
    </source>
</evidence>
<keyword evidence="7" id="KW-1185">Reference proteome</keyword>
<dbReference type="Proteomes" id="UP001448207">
    <property type="component" value="Unassembled WGS sequence"/>
</dbReference>
<reference evidence="6 7" key="1">
    <citation type="submission" date="2024-04" db="EMBL/GenBank/DDBJ databases">
        <title>Symmetric and asymmetric DNA N6-adenine methylation regulates different biological responses in Mucorales.</title>
        <authorList>
            <consortium name="Lawrence Berkeley National Laboratory"/>
            <person name="Lax C."/>
            <person name="Mondo S.J."/>
            <person name="Osorio-Concepcion M."/>
            <person name="Muszewska A."/>
            <person name="Corrochano-Luque M."/>
            <person name="Gutierrez G."/>
            <person name="Riley R."/>
            <person name="Lipzen A."/>
            <person name="Guo J."/>
            <person name="Hundley H."/>
            <person name="Amirebrahimi M."/>
            <person name="Ng V."/>
            <person name="Lorenzo-Gutierrez D."/>
            <person name="Binder U."/>
            <person name="Yang J."/>
            <person name="Song Y."/>
            <person name="Canovas D."/>
            <person name="Navarro E."/>
            <person name="Freitag M."/>
            <person name="Gabaldon T."/>
            <person name="Grigoriev I.V."/>
            <person name="Corrochano L.M."/>
            <person name="Nicolas F.E."/>
            <person name="Garre V."/>
        </authorList>
    </citation>
    <scope>NUCLEOTIDE SEQUENCE [LARGE SCALE GENOMIC DNA]</scope>
    <source>
        <strain evidence="6 7">L51</strain>
    </source>
</reference>
<organism evidence="6 7">
    <name type="scientific">Phycomyces blakesleeanus</name>
    <dbReference type="NCBI Taxonomy" id="4837"/>
    <lineage>
        <taxon>Eukaryota</taxon>
        <taxon>Fungi</taxon>
        <taxon>Fungi incertae sedis</taxon>
        <taxon>Mucoromycota</taxon>
        <taxon>Mucoromycotina</taxon>
        <taxon>Mucoromycetes</taxon>
        <taxon>Mucorales</taxon>
        <taxon>Phycomycetaceae</taxon>
        <taxon>Phycomyces</taxon>
    </lineage>
</organism>
<comment type="caution">
    <text evidence="6">The sequence shown here is derived from an EMBL/GenBank/DDBJ whole genome shotgun (WGS) entry which is preliminary data.</text>
</comment>
<feature type="compositionally biased region" description="Low complexity" evidence="5">
    <location>
        <begin position="231"/>
        <end position="248"/>
    </location>
</feature>
<dbReference type="Gene3D" id="2.30.29.30">
    <property type="entry name" value="Pleckstrin-homology domain (PH domain)/Phosphotyrosine-binding domain (PTB)"/>
    <property type="match status" value="1"/>
</dbReference>
<evidence type="ECO:0000256" key="4">
    <source>
        <dbReference type="ARBA" id="ARBA00022664"/>
    </source>
</evidence>
<accession>A0ABR3ALG7</accession>
<comment type="subcellular location">
    <subcellularLocation>
        <location evidence="1">Cytoplasm</location>
    </subcellularLocation>
</comment>
<dbReference type="CDD" id="cd09804">
    <property type="entry name" value="Dcp1"/>
    <property type="match status" value="1"/>
</dbReference>
<dbReference type="InterPro" id="IPR010334">
    <property type="entry name" value="Dcp1"/>
</dbReference>
<dbReference type="Pfam" id="PF06058">
    <property type="entry name" value="DCP1"/>
    <property type="match status" value="1"/>
</dbReference>
<evidence type="ECO:0000256" key="3">
    <source>
        <dbReference type="ARBA" id="ARBA00022490"/>
    </source>
</evidence>
<dbReference type="PANTHER" id="PTHR16290:SF0">
    <property type="entry name" value="DECAPPING PROTEIN 1, ISOFORM A"/>
    <property type="match status" value="1"/>
</dbReference>
<dbReference type="InterPro" id="IPR011993">
    <property type="entry name" value="PH-like_dom_sf"/>
</dbReference>
<keyword evidence="4" id="KW-0507">mRNA processing</keyword>
<name>A0ABR3ALG7_PHYBL</name>
<comment type="similarity">
    <text evidence="2">Belongs to the DCP1 family.</text>
</comment>
<evidence type="ECO:0000256" key="5">
    <source>
        <dbReference type="SAM" id="MobiDB-lite"/>
    </source>
</evidence>
<evidence type="ECO:0008006" key="8">
    <source>
        <dbReference type="Google" id="ProtNLM"/>
    </source>
</evidence>
<protein>
    <recommendedName>
        <fullName evidence="8">WH1 domain-containing protein</fullName>
    </recommendedName>
</protein>
<dbReference type="PANTHER" id="PTHR16290">
    <property type="entry name" value="TRANSCRIPTION FACTOR SMIF DECAPPING ENZYME DCP1"/>
    <property type="match status" value="1"/>
</dbReference>
<dbReference type="EMBL" id="JBCLYO010000031">
    <property type="protein sequence ID" value="KAL0076385.1"/>
    <property type="molecule type" value="Genomic_DNA"/>
</dbReference>
<evidence type="ECO:0000256" key="1">
    <source>
        <dbReference type="ARBA" id="ARBA00004496"/>
    </source>
</evidence>
<evidence type="ECO:0000313" key="6">
    <source>
        <dbReference type="EMBL" id="KAL0076385.1"/>
    </source>
</evidence>
<keyword evidence="3" id="KW-0963">Cytoplasm</keyword>
<sequence length="402" mass="46071">MDPVARKKLNLKVLQKHDPAINDILDQSAHAVVYKFEPENKSWDKLGFEGVLFLTRRQVAPYFGLYMLNRLVTENFSLFLTDFEEIELKDNVIMYQTKQGDARALWLFEEKDRERILNKVIKLHESMKELPSVQAKIAEAEKPAVHADVQNQKKPIENNGGDILQMLQKATLSQPSIERGVGDKEGLLRLLSPDMTPPEQPSPNLHMQQLLLLRQQQQTQQQHQLSQQQQLAQQKQQAEEQQQAQQQLPHGMKQSEQEGQNLLHLIRKHRELRPDQMMQSPGKEHQKALIYSPVASPRGAAALLQTLQGGHNTPYPPTHPSISSPTHLTQIQAIDFTQQEIERRLGKKLLSKSEFIQQFLSMVQNDQSFMDTLYDNYYAHQLGLAGLPHTIHHGQGPTLFPM</sequence>
<dbReference type="SUPFAM" id="SSF50729">
    <property type="entry name" value="PH domain-like"/>
    <property type="match status" value="1"/>
</dbReference>
<gene>
    <name evidence="6" type="ORF">J3Q64DRAFT_1840777</name>
</gene>
<evidence type="ECO:0000256" key="2">
    <source>
        <dbReference type="ARBA" id="ARBA00008778"/>
    </source>
</evidence>
<feature type="region of interest" description="Disordered" evidence="5">
    <location>
        <begin position="231"/>
        <end position="257"/>
    </location>
</feature>